<dbReference type="AlphaFoldDB" id="A0A5B7G528"/>
<sequence length="59" mass="6678">MHDGGQRKDGEEQKEDKEEEEEEEEGWQKTQWHTITNHTDFTARTGGLALIPEAPGGRG</sequence>
<name>A0A5B7G528_PORTR</name>
<accession>A0A5B7G528</accession>
<evidence type="ECO:0000313" key="2">
    <source>
        <dbReference type="EMBL" id="MPC55061.1"/>
    </source>
</evidence>
<protein>
    <submittedName>
        <fullName evidence="2">Uncharacterized protein</fullName>
    </submittedName>
</protein>
<organism evidence="2 3">
    <name type="scientific">Portunus trituberculatus</name>
    <name type="common">Swimming crab</name>
    <name type="synonym">Neptunus trituberculatus</name>
    <dbReference type="NCBI Taxonomy" id="210409"/>
    <lineage>
        <taxon>Eukaryota</taxon>
        <taxon>Metazoa</taxon>
        <taxon>Ecdysozoa</taxon>
        <taxon>Arthropoda</taxon>
        <taxon>Crustacea</taxon>
        <taxon>Multicrustacea</taxon>
        <taxon>Malacostraca</taxon>
        <taxon>Eumalacostraca</taxon>
        <taxon>Eucarida</taxon>
        <taxon>Decapoda</taxon>
        <taxon>Pleocyemata</taxon>
        <taxon>Brachyura</taxon>
        <taxon>Eubrachyura</taxon>
        <taxon>Portunoidea</taxon>
        <taxon>Portunidae</taxon>
        <taxon>Portuninae</taxon>
        <taxon>Portunus</taxon>
    </lineage>
</organism>
<evidence type="ECO:0000313" key="3">
    <source>
        <dbReference type="Proteomes" id="UP000324222"/>
    </source>
</evidence>
<feature type="compositionally biased region" description="Polar residues" evidence="1">
    <location>
        <begin position="30"/>
        <end position="42"/>
    </location>
</feature>
<comment type="caution">
    <text evidence="2">The sequence shown here is derived from an EMBL/GenBank/DDBJ whole genome shotgun (WGS) entry which is preliminary data.</text>
</comment>
<reference evidence="2 3" key="1">
    <citation type="submission" date="2019-05" db="EMBL/GenBank/DDBJ databases">
        <title>Another draft genome of Portunus trituberculatus and its Hox gene families provides insights of decapod evolution.</title>
        <authorList>
            <person name="Jeong J.-H."/>
            <person name="Song I."/>
            <person name="Kim S."/>
            <person name="Choi T."/>
            <person name="Kim D."/>
            <person name="Ryu S."/>
            <person name="Kim W."/>
        </authorList>
    </citation>
    <scope>NUCLEOTIDE SEQUENCE [LARGE SCALE GENOMIC DNA]</scope>
    <source>
        <tissue evidence="2">Muscle</tissue>
    </source>
</reference>
<gene>
    <name evidence="2" type="ORF">E2C01_048993</name>
</gene>
<dbReference type="Proteomes" id="UP000324222">
    <property type="component" value="Unassembled WGS sequence"/>
</dbReference>
<evidence type="ECO:0000256" key="1">
    <source>
        <dbReference type="SAM" id="MobiDB-lite"/>
    </source>
</evidence>
<feature type="compositionally biased region" description="Basic and acidic residues" evidence="1">
    <location>
        <begin position="1"/>
        <end position="16"/>
    </location>
</feature>
<keyword evidence="3" id="KW-1185">Reference proteome</keyword>
<dbReference type="EMBL" id="VSRR010012853">
    <property type="protein sequence ID" value="MPC55061.1"/>
    <property type="molecule type" value="Genomic_DNA"/>
</dbReference>
<proteinExistence type="predicted"/>
<feature type="region of interest" description="Disordered" evidence="1">
    <location>
        <begin position="1"/>
        <end position="59"/>
    </location>
</feature>